<evidence type="ECO:0000256" key="1">
    <source>
        <dbReference type="ARBA" id="ARBA00022450"/>
    </source>
</evidence>
<protein>
    <recommendedName>
        <fullName evidence="3">Malonyl-CoA:ACP transacylase (MAT) domain-containing protein</fullName>
    </recommendedName>
</protein>
<dbReference type="STRING" id="1169540.A0A0G4FF98"/>
<dbReference type="InterPro" id="IPR014043">
    <property type="entry name" value="Acyl_transferase_dom"/>
</dbReference>
<dbReference type="GO" id="GO:0006633">
    <property type="term" value="P:fatty acid biosynthetic process"/>
    <property type="evidence" value="ECO:0007669"/>
    <property type="project" value="TreeGrafter"/>
</dbReference>
<keyword evidence="2" id="KW-0597">Phosphoprotein</keyword>
<reference evidence="4 5" key="1">
    <citation type="submission" date="2014-11" db="EMBL/GenBank/DDBJ databases">
        <authorList>
            <person name="Zhu J."/>
            <person name="Qi W."/>
            <person name="Song R."/>
        </authorList>
    </citation>
    <scope>NUCLEOTIDE SEQUENCE [LARGE SCALE GENOMIC DNA]</scope>
</reference>
<dbReference type="Gene3D" id="3.40.366.10">
    <property type="entry name" value="Malonyl-Coenzyme A Acyl Carrier Protein, domain 2"/>
    <property type="match status" value="2"/>
</dbReference>
<dbReference type="SUPFAM" id="SSF52151">
    <property type="entry name" value="FabD/lysophospholipase-like"/>
    <property type="match status" value="2"/>
</dbReference>
<evidence type="ECO:0000259" key="3">
    <source>
        <dbReference type="SMART" id="SM00827"/>
    </source>
</evidence>
<feature type="domain" description="Malonyl-CoA:ACP transacylase (MAT)" evidence="3">
    <location>
        <begin position="46"/>
        <end position="347"/>
    </location>
</feature>
<evidence type="ECO:0000313" key="4">
    <source>
        <dbReference type="EMBL" id="CEM11538.1"/>
    </source>
</evidence>
<dbReference type="InterPro" id="IPR016036">
    <property type="entry name" value="Malonyl_transacylase_ACP-bd"/>
</dbReference>
<dbReference type="InterPro" id="IPR001227">
    <property type="entry name" value="Ac_transferase_dom_sf"/>
</dbReference>
<dbReference type="GO" id="GO:0005886">
    <property type="term" value="C:plasma membrane"/>
    <property type="evidence" value="ECO:0007669"/>
    <property type="project" value="TreeGrafter"/>
</dbReference>
<organism evidence="4 5">
    <name type="scientific">Vitrella brassicaformis (strain CCMP3155)</name>
    <dbReference type="NCBI Taxonomy" id="1169540"/>
    <lineage>
        <taxon>Eukaryota</taxon>
        <taxon>Sar</taxon>
        <taxon>Alveolata</taxon>
        <taxon>Colpodellida</taxon>
        <taxon>Vitrellaceae</taxon>
        <taxon>Vitrella</taxon>
    </lineage>
</organism>
<sequence>AHIVMEVPEGTRALVAATKTASASTLAADQAPTANEASPARRVAFMFTGQGSHSVGMGQELYLKEPLFRETIDRCGQVLAPHLPVPLQMLLNPSDVHLPMVTAVLAQTQFAQPVIFAIEYALTAMILDQQGRRPSALLGHSLGEYVAATVAGVFCLEDGLSLVAQRAALMQASRSRRDTSSGGESKPVVAVAAANGPRSVVVSGEASAVLETMKRLGKENAFQLLPVSHAFHSPLMSDTVQRFNDIICSKLSSGLQPPAEDMQIISTVTGEVADAQLIRQPTYWAEHIIKGVHFARAVQTVVRDFACEIVMEIGPRPVLSVLGQQAAKGVKTATAPAWVAMGLAKGHDTEQADVESALLCASGGSGCRVSWCLAGTHSLRGAHPLHMAATANEASPARRVAFMFTGQGSHSVGMGQELYLKEPLFRETIDRCGQVLAPHLPVPLQMLLNPSDVHLPMVTAVLAQTQFAQPVIFAIEYALTAMILDQQGRRPSALLGHSLGEYVAATVAGVFCLEDGLSLVAQRAALMQASRSRRGVMAACRAAEKDTREAVEHVSGVISDTSSGGESKPVVAVAAVNGPRSVVVSGEASAVLETMKRLDKENAFQLLPVSHAFHSPLMSDTVQRFNDIICSKLSSGLQPPAEDMQIISTVTGEVADAQLIRQPTYWAEHIIKGVHFARAVQTVVRDFACEIVMEIGPRPVLLSCVVVPGGYTLTAGCASITYGCLVVDRVVCWSFGLSTPPHLHRIVFVTFVWTSACLRLHHAADR</sequence>
<keyword evidence="5" id="KW-1185">Reference proteome</keyword>
<dbReference type="PANTHER" id="PTHR43775">
    <property type="entry name" value="FATTY ACID SYNTHASE"/>
    <property type="match status" value="1"/>
</dbReference>
<name>A0A0G4FF98_VITBC</name>
<gene>
    <name evidence="4" type="ORF">Vbra_1594</name>
</gene>
<feature type="domain" description="Malonyl-CoA:ACP transacylase (MAT)" evidence="3">
    <location>
        <begin position="403"/>
        <end position="729"/>
    </location>
</feature>
<dbReference type="InParanoid" id="A0A0G4FF98"/>
<evidence type="ECO:0000256" key="2">
    <source>
        <dbReference type="ARBA" id="ARBA00022553"/>
    </source>
</evidence>
<feature type="non-terminal residue" evidence="4">
    <location>
        <position position="1"/>
    </location>
</feature>
<dbReference type="OrthoDB" id="541883at2759"/>
<dbReference type="InterPro" id="IPR050091">
    <property type="entry name" value="PKS_NRPS_Biosynth_Enz"/>
</dbReference>
<dbReference type="Pfam" id="PF00698">
    <property type="entry name" value="Acyl_transf_1"/>
    <property type="match status" value="2"/>
</dbReference>
<dbReference type="Gene3D" id="3.30.70.3290">
    <property type="match status" value="1"/>
</dbReference>
<dbReference type="PANTHER" id="PTHR43775:SF37">
    <property type="entry name" value="SI:DKEY-61P9.11"/>
    <property type="match status" value="1"/>
</dbReference>
<dbReference type="EMBL" id="CDMY01000418">
    <property type="protein sequence ID" value="CEM11538.1"/>
    <property type="molecule type" value="Genomic_DNA"/>
</dbReference>
<dbReference type="VEuPathDB" id="CryptoDB:Vbra_1594"/>
<dbReference type="InterPro" id="IPR016035">
    <property type="entry name" value="Acyl_Trfase/lysoPLipase"/>
</dbReference>
<dbReference type="SUPFAM" id="SSF55048">
    <property type="entry name" value="Probable ACP-binding domain of malonyl-CoA ACP transacylase"/>
    <property type="match status" value="2"/>
</dbReference>
<dbReference type="GO" id="GO:0005737">
    <property type="term" value="C:cytoplasm"/>
    <property type="evidence" value="ECO:0007669"/>
    <property type="project" value="TreeGrafter"/>
</dbReference>
<dbReference type="Proteomes" id="UP000041254">
    <property type="component" value="Unassembled WGS sequence"/>
</dbReference>
<keyword evidence="1" id="KW-0596">Phosphopantetheine</keyword>
<dbReference type="GO" id="GO:0004312">
    <property type="term" value="F:fatty acid synthase activity"/>
    <property type="evidence" value="ECO:0007669"/>
    <property type="project" value="TreeGrafter"/>
</dbReference>
<accession>A0A0G4FF98</accession>
<evidence type="ECO:0000313" key="5">
    <source>
        <dbReference type="Proteomes" id="UP000041254"/>
    </source>
</evidence>
<proteinExistence type="predicted"/>
<dbReference type="AlphaFoldDB" id="A0A0G4FF98"/>
<dbReference type="Gene3D" id="3.30.70.250">
    <property type="entry name" value="Malonyl-CoA ACP transacylase, ACP-binding"/>
    <property type="match status" value="1"/>
</dbReference>
<dbReference type="SMART" id="SM00827">
    <property type="entry name" value="PKS_AT"/>
    <property type="match status" value="2"/>
</dbReference>